<feature type="domain" description="HTH iclR-type" evidence="1">
    <location>
        <begin position="9"/>
        <end position="48"/>
    </location>
</feature>
<sequence length="106" mass="10793">MVSAPLAVILRAVAGAPRTPAELARDLGSSEAALSGMLRTLQSSGYVQEAVPEIGGCACGPCALKSMCRNADSGADDDHTVPAEATPLGLLRLTPRGEAYLQRTAG</sequence>
<keyword evidence="3" id="KW-1185">Reference proteome</keyword>
<dbReference type="Pfam" id="PF09339">
    <property type="entry name" value="HTH_IclR"/>
    <property type="match status" value="1"/>
</dbReference>
<protein>
    <recommendedName>
        <fullName evidence="1">HTH iclR-type domain-containing protein</fullName>
    </recommendedName>
</protein>
<evidence type="ECO:0000313" key="3">
    <source>
        <dbReference type="Proteomes" id="UP000661918"/>
    </source>
</evidence>
<dbReference type="Gene3D" id="1.10.10.10">
    <property type="entry name" value="Winged helix-like DNA-binding domain superfamily/Winged helix DNA-binding domain"/>
    <property type="match status" value="1"/>
</dbReference>
<gene>
    <name evidence="2" type="ORF">GCM10010841_13190</name>
</gene>
<dbReference type="InterPro" id="IPR036388">
    <property type="entry name" value="WH-like_DNA-bd_sf"/>
</dbReference>
<evidence type="ECO:0000259" key="1">
    <source>
        <dbReference type="Pfam" id="PF09339"/>
    </source>
</evidence>
<dbReference type="InterPro" id="IPR036390">
    <property type="entry name" value="WH_DNA-bd_sf"/>
</dbReference>
<proteinExistence type="predicted"/>
<evidence type="ECO:0000313" key="2">
    <source>
        <dbReference type="EMBL" id="GGM06256.1"/>
    </source>
</evidence>
<dbReference type="EMBL" id="BMOM01000007">
    <property type="protein sequence ID" value="GGM06256.1"/>
    <property type="molecule type" value="Genomic_DNA"/>
</dbReference>
<organism evidence="2 3">
    <name type="scientific">Deinococcus aerophilus</name>
    <dbReference type="NCBI Taxonomy" id="522488"/>
    <lineage>
        <taxon>Bacteria</taxon>
        <taxon>Thermotogati</taxon>
        <taxon>Deinococcota</taxon>
        <taxon>Deinococci</taxon>
        <taxon>Deinococcales</taxon>
        <taxon>Deinococcaceae</taxon>
        <taxon>Deinococcus</taxon>
    </lineage>
</organism>
<dbReference type="Proteomes" id="UP000661918">
    <property type="component" value="Unassembled WGS sequence"/>
</dbReference>
<comment type="caution">
    <text evidence="2">The sequence shown here is derived from an EMBL/GenBank/DDBJ whole genome shotgun (WGS) entry which is preliminary data.</text>
</comment>
<dbReference type="SUPFAM" id="SSF46785">
    <property type="entry name" value="Winged helix' DNA-binding domain"/>
    <property type="match status" value="1"/>
</dbReference>
<name>A0ABQ2GQD7_9DEIO</name>
<dbReference type="InterPro" id="IPR005471">
    <property type="entry name" value="Tscrpt_reg_IclR_N"/>
</dbReference>
<accession>A0ABQ2GQD7</accession>
<reference evidence="3" key="1">
    <citation type="journal article" date="2019" name="Int. J. Syst. Evol. Microbiol.">
        <title>The Global Catalogue of Microorganisms (GCM) 10K type strain sequencing project: providing services to taxonomists for standard genome sequencing and annotation.</title>
        <authorList>
            <consortium name="The Broad Institute Genomics Platform"/>
            <consortium name="The Broad Institute Genome Sequencing Center for Infectious Disease"/>
            <person name="Wu L."/>
            <person name="Ma J."/>
        </authorList>
    </citation>
    <scope>NUCLEOTIDE SEQUENCE [LARGE SCALE GENOMIC DNA]</scope>
    <source>
        <strain evidence="3">JCM 15443</strain>
    </source>
</reference>